<dbReference type="PANTHER" id="PTHR33908">
    <property type="entry name" value="MANNOSYLTRANSFERASE YKCB-RELATED"/>
    <property type="match status" value="1"/>
</dbReference>
<sequence>MLYGLDETKNAQCAREMLVRRDWIVPTFNGELRTDKPPLHYYVMMLAYRLFGVNGFAARLGSGLMGALVMLMTFRMAERHLSRLAALWSVTALLASLHVSVQFRMSVPDPYLIASLTLAFWSGYEALTTGKARWAYLAWLGMGLGTLAKGPVALLLPLLTAVVFLTLMRQWSWSVLQRLWPLSGLGLFALVTVPWYWAVHQQTGGAWTQGFFLKHNLGRYAAAMEGHGGFWGLPLLYVLVGLLPFSVFLPQAIRRVVHQRRRHPFGLFCLTVAGVVVGFFMFSGTKLPNYTVPAYPFLAVILGGELARPAEGRQNTLSTRISLGVLAGIMLLLPVAVALALYLDPHLRHIAWVGGLFFLLPLGMAGMLYYLRKQQRQLALLAVTGAFTGSAWVLYVLAYPVVDRENPVQATLPTLKGREAVVGYRHFNPAFVFYLNRRIPLLDTPEQMHRQLLAHPETTVITRTDYLEELTRYPNLFVIHQRRDLFERPTTVILERRESISQR</sequence>
<keyword evidence="11" id="KW-1185">Reference proteome</keyword>
<proteinExistence type="predicted"/>
<keyword evidence="7 8" id="KW-0472">Membrane</keyword>
<evidence type="ECO:0000256" key="4">
    <source>
        <dbReference type="ARBA" id="ARBA00022679"/>
    </source>
</evidence>
<feature type="transmembrane region" description="Helical" evidence="8">
    <location>
        <begin position="234"/>
        <end position="253"/>
    </location>
</feature>
<feature type="transmembrane region" description="Helical" evidence="8">
    <location>
        <begin position="290"/>
        <end position="309"/>
    </location>
</feature>
<feature type="transmembrane region" description="Helical" evidence="8">
    <location>
        <begin position="46"/>
        <end position="72"/>
    </location>
</feature>
<evidence type="ECO:0000313" key="10">
    <source>
        <dbReference type="EMBL" id="GAA4413544.1"/>
    </source>
</evidence>
<evidence type="ECO:0000256" key="6">
    <source>
        <dbReference type="ARBA" id="ARBA00022989"/>
    </source>
</evidence>
<feature type="transmembrane region" description="Helical" evidence="8">
    <location>
        <begin position="179"/>
        <end position="197"/>
    </location>
</feature>
<comment type="subcellular location">
    <subcellularLocation>
        <location evidence="1">Cell membrane</location>
        <topology evidence="1">Multi-pass membrane protein</topology>
    </subcellularLocation>
</comment>
<feature type="transmembrane region" description="Helical" evidence="8">
    <location>
        <begin position="378"/>
        <end position="402"/>
    </location>
</feature>
<keyword evidence="5 8" id="KW-0812">Transmembrane</keyword>
<gene>
    <name evidence="10" type="ORF">GCM10023187_41940</name>
</gene>
<dbReference type="Pfam" id="PF13231">
    <property type="entry name" value="PMT_2"/>
    <property type="match status" value="1"/>
</dbReference>
<evidence type="ECO:0000259" key="9">
    <source>
        <dbReference type="Pfam" id="PF13231"/>
    </source>
</evidence>
<keyword evidence="3" id="KW-0328">Glycosyltransferase</keyword>
<feature type="transmembrane region" description="Helical" evidence="8">
    <location>
        <begin position="134"/>
        <end position="167"/>
    </location>
</feature>
<organism evidence="10 11">
    <name type="scientific">Nibrella viscosa</name>
    <dbReference type="NCBI Taxonomy" id="1084524"/>
    <lineage>
        <taxon>Bacteria</taxon>
        <taxon>Pseudomonadati</taxon>
        <taxon>Bacteroidota</taxon>
        <taxon>Cytophagia</taxon>
        <taxon>Cytophagales</taxon>
        <taxon>Spirosomataceae</taxon>
        <taxon>Nibrella</taxon>
    </lineage>
</organism>
<evidence type="ECO:0000256" key="7">
    <source>
        <dbReference type="ARBA" id="ARBA00023136"/>
    </source>
</evidence>
<evidence type="ECO:0000256" key="2">
    <source>
        <dbReference type="ARBA" id="ARBA00022475"/>
    </source>
</evidence>
<keyword evidence="2" id="KW-1003">Cell membrane</keyword>
<feature type="domain" description="Glycosyltransferase RgtA/B/C/D-like" evidence="9">
    <location>
        <begin position="35"/>
        <end position="197"/>
    </location>
</feature>
<feature type="transmembrane region" description="Helical" evidence="8">
    <location>
        <begin position="84"/>
        <end position="103"/>
    </location>
</feature>
<dbReference type="Proteomes" id="UP001500936">
    <property type="component" value="Unassembled WGS sequence"/>
</dbReference>
<accession>A0ABP8KRS1</accession>
<evidence type="ECO:0000256" key="3">
    <source>
        <dbReference type="ARBA" id="ARBA00022676"/>
    </source>
</evidence>
<dbReference type="InterPro" id="IPR050297">
    <property type="entry name" value="LipidA_mod_glycosyltrf_83"/>
</dbReference>
<evidence type="ECO:0000256" key="5">
    <source>
        <dbReference type="ARBA" id="ARBA00022692"/>
    </source>
</evidence>
<evidence type="ECO:0000256" key="1">
    <source>
        <dbReference type="ARBA" id="ARBA00004651"/>
    </source>
</evidence>
<feature type="transmembrane region" description="Helical" evidence="8">
    <location>
        <begin position="349"/>
        <end position="371"/>
    </location>
</feature>
<evidence type="ECO:0000313" key="11">
    <source>
        <dbReference type="Proteomes" id="UP001500936"/>
    </source>
</evidence>
<keyword evidence="6 8" id="KW-1133">Transmembrane helix</keyword>
<evidence type="ECO:0000256" key="8">
    <source>
        <dbReference type="SAM" id="Phobius"/>
    </source>
</evidence>
<comment type="caution">
    <text evidence="10">The sequence shown here is derived from an EMBL/GenBank/DDBJ whole genome shotgun (WGS) entry which is preliminary data.</text>
</comment>
<feature type="transmembrane region" description="Helical" evidence="8">
    <location>
        <begin position="321"/>
        <end position="343"/>
    </location>
</feature>
<name>A0ABP8KRS1_9BACT</name>
<reference evidence="11" key="1">
    <citation type="journal article" date="2019" name="Int. J. Syst. Evol. Microbiol.">
        <title>The Global Catalogue of Microorganisms (GCM) 10K type strain sequencing project: providing services to taxonomists for standard genome sequencing and annotation.</title>
        <authorList>
            <consortium name="The Broad Institute Genomics Platform"/>
            <consortium name="The Broad Institute Genome Sequencing Center for Infectious Disease"/>
            <person name="Wu L."/>
            <person name="Ma J."/>
        </authorList>
    </citation>
    <scope>NUCLEOTIDE SEQUENCE [LARGE SCALE GENOMIC DNA]</scope>
    <source>
        <strain evidence="11">JCM 17925</strain>
    </source>
</reference>
<feature type="transmembrane region" description="Helical" evidence="8">
    <location>
        <begin position="265"/>
        <end position="284"/>
    </location>
</feature>
<protein>
    <recommendedName>
        <fullName evidence="9">Glycosyltransferase RgtA/B/C/D-like domain-containing protein</fullName>
    </recommendedName>
</protein>
<dbReference type="InterPro" id="IPR038731">
    <property type="entry name" value="RgtA/B/C-like"/>
</dbReference>
<dbReference type="EMBL" id="BAABHB010000010">
    <property type="protein sequence ID" value="GAA4413544.1"/>
    <property type="molecule type" value="Genomic_DNA"/>
</dbReference>
<dbReference type="PANTHER" id="PTHR33908:SF3">
    <property type="entry name" value="UNDECAPRENYL PHOSPHATE-ALPHA-4-AMINO-4-DEOXY-L-ARABINOSE ARABINOSYL TRANSFERASE"/>
    <property type="match status" value="1"/>
</dbReference>
<keyword evidence="4" id="KW-0808">Transferase</keyword>